<dbReference type="GO" id="GO:0046872">
    <property type="term" value="F:metal ion binding"/>
    <property type="evidence" value="ECO:0007669"/>
    <property type="project" value="UniProtKB-KW"/>
</dbReference>
<gene>
    <name evidence="5" type="ORF">GBA65_17995</name>
</gene>
<evidence type="ECO:0000256" key="3">
    <source>
        <dbReference type="PIRSR" id="PIRSR001235-1"/>
    </source>
</evidence>
<comment type="cofactor">
    <cofactor evidence="3">
        <name>Zn(2+)</name>
        <dbReference type="ChEBI" id="CHEBI:29105"/>
    </cofactor>
    <text evidence="3">Binds 2 Zn(2+) ions per subunit.</text>
</comment>
<keyword evidence="3" id="KW-0479">Metal-binding</keyword>
<dbReference type="InterPro" id="IPR010158">
    <property type="entry name" value="Amidase_Cbmase"/>
</dbReference>
<dbReference type="InterPro" id="IPR036264">
    <property type="entry name" value="Bact_exopeptidase_dim_dom"/>
</dbReference>
<feature type="binding site" evidence="3">
    <location>
        <position position="190"/>
    </location>
    <ligand>
        <name>Zn(2+)</name>
        <dbReference type="ChEBI" id="CHEBI:29105"/>
        <label>1</label>
    </ligand>
</feature>
<dbReference type="EC" id="3.5.-.-" evidence="5"/>
<dbReference type="PANTHER" id="PTHR32494">
    <property type="entry name" value="ALLANTOATE DEIMINASE-RELATED"/>
    <property type="match status" value="1"/>
</dbReference>
<sequence length="418" mass="43884">MEAGKSFDPKTAVDRLQRDLDAVSRFSSGGPGITRLSFTPEYRAALDYLAGEFEAVGFRTGYDPVGNFVASNVAPGERCAALGSHVDSVPNGGRFDGTAGVLCALETARTAPDTPLKVFSFVEEEGARFGSGLLGSRCAVGAVTAEDLKGYRDGAGTSFYDAAQGAGHDPERVAECPDHLEGVGRYLEVHIEQGRVLEDAGQEIGIVEAIAGVLHFELEVEGRADHAGATPMDLRSDAGLTAAETVVEIERAAREAGGAAVGTVGRVEMFPGALNVVPGRARVGVDVRDVSEERREGVVGRIVAFARQRAGARGQKVLYKERLRSAPTPMDEDVVAGLLEAAEGTGVVPRKMVSGAGHDAMMVAHRVPTGMIFVPSRDGISHAPEEFTETRYLARAVAVMVGAVGGVETLANPRRRGA</sequence>
<evidence type="ECO:0000259" key="4">
    <source>
        <dbReference type="Pfam" id="PF07687"/>
    </source>
</evidence>
<feature type="domain" description="Peptidase M20 dimerisation" evidence="4">
    <location>
        <begin position="212"/>
        <end position="310"/>
    </location>
</feature>
<dbReference type="SUPFAM" id="SSF53187">
    <property type="entry name" value="Zn-dependent exopeptidases"/>
    <property type="match status" value="1"/>
</dbReference>
<feature type="binding site" evidence="3">
    <location>
        <position position="85"/>
    </location>
    <ligand>
        <name>Zn(2+)</name>
        <dbReference type="ChEBI" id="CHEBI:29105"/>
        <label>1</label>
    </ligand>
</feature>
<dbReference type="Gene3D" id="3.30.70.360">
    <property type="match status" value="1"/>
</dbReference>
<dbReference type="NCBIfam" id="TIGR01879">
    <property type="entry name" value="hydantase"/>
    <property type="match status" value="1"/>
</dbReference>
<feature type="binding site" evidence="3">
    <location>
        <position position="382"/>
    </location>
    <ligand>
        <name>Zn(2+)</name>
        <dbReference type="ChEBI" id="CHEBI:29105"/>
        <label>2</label>
    </ligand>
</feature>
<evidence type="ECO:0000256" key="2">
    <source>
        <dbReference type="ARBA" id="ARBA00022801"/>
    </source>
</evidence>
<accession>A0A6G8Q0S9</accession>
<evidence type="ECO:0000313" key="5">
    <source>
        <dbReference type="EMBL" id="QIN80099.1"/>
    </source>
</evidence>
<evidence type="ECO:0000313" key="6">
    <source>
        <dbReference type="Proteomes" id="UP000502706"/>
    </source>
</evidence>
<feature type="binding site" evidence="3">
    <location>
        <position position="96"/>
    </location>
    <ligand>
        <name>Zn(2+)</name>
        <dbReference type="ChEBI" id="CHEBI:29105"/>
        <label>1</label>
    </ligand>
</feature>
<dbReference type="AlphaFoldDB" id="A0A6G8Q0S9"/>
<feature type="binding site" evidence="3">
    <location>
        <position position="125"/>
    </location>
    <ligand>
        <name>Zn(2+)</name>
        <dbReference type="ChEBI" id="CHEBI:29105"/>
        <label>2</label>
    </ligand>
</feature>
<keyword evidence="2 5" id="KW-0378">Hydrolase</keyword>
<dbReference type="RefSeq" id="WP_166397775.1">
    <property type="nucleotide sequence ID" value="NZ_CP045121.1"/>
</dbReference>
<dbReference type="Pfam" id="PF01546">
    <property type="entry name" value="Peptidase_M20"/>
    <property type="match status" value="1"/>
</dbReference>
<dbReference type="CDD" id="cd03884">
    <property type="entry name" value="M20_bAS"/>
    <property type="match status" value="1"/>
</dbReference>
<feature type="binding site" evidence="3">
    <location>
        <position position="96"/>
    </location>
    <ligand>
        <name>Zn(2+)</name>
        <dbReference type="ChEBI" id="CHEBI:29105"/>
        <label>2</label>
    </ligand>
</feature>
<dbReference type="GO" id="GO:0016813">
    <property type="term" value="F:hydrolase activity, acting on carbon-nitrogen (but not peptide) bonds, in linear amidines"/>
    <property type="evidence" value="ECO:0007669"/>
    <property type="project" value="InterPro"/>
</dbReference>
<dbReference type="Proteomes" id="UP000502706">
    <property type="component" value="Chromosome"/>
</dbReference>
<keyword evidence="3" id="KW-0862">Zinc</keyword>
<organism evidence="5 6">
    <name type="scientific">Rubrobacter marinus</name>
    <dbReference type="NCBI Taxonomy" id="2653852"/>
    <lineage>
        <taxon>Bacteria</taxon>
        <taxon>Bacillati</taxon>
        <taxon>Actinomycetota</taxon>
        <taxon>Rubrobacteria</taxon>
        <taxon>Rubrobacterales</taxon>
        <taxon>Rubrobacteraceae</taxon>
        <taxon>Rubrobacter</taxon>
    </lineage>
</organism>
<proteinExistence type="inferred from homology"/>
<keyword evidence="6" id="KW-1185">Reference proteome</keyword>
<dbReference type="PANTHER" id="PTHR32494:SF5">
    <property type="entry name" value="ALLANTOATE AMIDOHYDROLASE"/>
    <property type="match status" value="1"/>
</dbReference>
<protein>
    <submittedName>
        <fullName evidence="5">Hydantoinase/carbamoylase family amidase</fullName>
        <ecNumber evidence="5">3.5.-.-</ecNumber>
    </submittedName>
</protein>
<dbReference type="InterPro" id="IPR011650">
    <property type="entry name" value="Peptidase_M20_dimer"/>
</dbReference>
<dbReference type="KEGG" id="rmar:GBA65_17995"/>
<dbReference type="Gene3D" id="3.40.630.10">
    <property type="entry name" value="Zn peptidases"/>
    <property type="match status" value="1"/>
</dbReference>
<evidence type="ECO:0000256" key="1">
    <source>
        <dbReference type="ARBA" id="ARBA00006153"/>
    </source>
</evidence>
<dbReference type="EMBL" id="CP045121">
    <property type="protein sequence ID" value="QIN80099.1"/>
    <property type="molecule type" value="Genomic_DNA"/>
</dbReference>
<dbReference type="PIRSF" id="PIRSF001235">
    <property type="entry name" value="Amidase_carbamoylase"/>
    <property type="match status" value="1"/>
</dbReference>
<reference evidence="5 6" key="1">
    <citation type="submission" date="2019-10" db="EMBL/GenBank/DDBJ databases">
        <title>Rubrobacter sp nov SCSIO 52915 isolated from a deep-sea sediment in the South China Sea.</title>
        <authorList>
            <person name="Chen R.W."/>
        </authorList>
    </citation>
    <scope>NUCLEOTIDE SEQUENCE [LARGE SCALE GENOMIC DNA]</scope>
    <source>
        <strain evidence="5 6">SCSIO 52915</strain>
    </source>
</reference>
<name>A0A6G8Q0S9_9ACTN</name>
<dbReference type="Pfam" id="PF07687">
    <property type="entry name" value="M20_dimer"/>
    <property type="match status" value="1"/>
</dbReference>
<dbReference type="SUPFAM" id="SSF55031">
    <property type="entry name" value="Bacterial exopeptidase dimerisation domain"/>
    <property type="match status" value="1"/>
</dbReference>
<comment type="similarity">
    <text evidence="1">Belongs to the peptidase M20 family.</text>
</comment>
<dbReference type="InterPro" id="IPR002933">
    <property type="entry name" value="Peptidase_M20"/>
</dbReference>